<evidence type="ECO:0000256" key="1">
    <source>
        <dbReference type="SAM" id="SignalP"/>
    </source>
</evidence>
<dbReference type="Pfam" id="PF13715">
    <property type="entry name" value="CarbopepD_reg_2"/>
    <property type="match status" value="1"/>
</dbReference>
<organism evidence="2 3">
    <name type="scientific">Flavobacterium kayseriense</name>
    <dbReference type="NCBI Taxonomy" id="2764714"/>
    <lineage>
        <taxon>Bacteria</taxon>
        <taxon>Pseudomonadati</taxon>
        <taxon>Bacteroidota</taxon>
        <taxon>Flavobacteriia</taxon>
        <taxon>Flavobacteriales</taxon>
        <taxon>Flavobacteriaceae</taxon>
        <taxon>Flavobacterium</taxon>
    </lineage>
</organism>
<feature type="signal peptide" evidence="1">
    <location>
        <begin position="1"/>
        <end position="28"/>
    </location>
</feature>
<dbReference type="Proteomes" id="UP000629963">
    <property type="component" value="Unassembled WGS sequence"/>
</dbReference>
<dbReference type="SUPFAM" id="SSF56935">
    <property type="entry name" value="Porins"/>
    <property type="match status" value="1"/>
</dbReference>
<gene>
    <name evidence="2" type="ORF">H8R23_06040</name>
</gene>
<dbReference type="InterPro" id="IPR008969">
    <property type="entry name" value="CarboxyPept-like_regulatory"/>
</dbReference>
<keyword evidence="3" id="KW-1185">Reference proteome</keyword>
<dbReference type="SUPFAM" id="SSF49464">
    <property type="entry name" value="Carboxypeptidase regulatory domain-like"/>
    <property type="match status" value="1"/>
</dbReference>
<feature type="chain" id="PRO_5046578875" evidence="1">
    <location>
        <begin position="29"/>
        <end position="882"/>
    </location>
</feature>
<sequence length="882" mass="100619">MTHLQSITIHLKKQLFCFFLFCSFPLLAQHSITGSVFDAIGKPISQATVVVKNIKTDQTIAFSYSGKDGNFSIPLEGKGTYILKISYLGLATYNKEITVNTNLLDLGKITLTESKVDLETVIIKSESSGMTEVGDTLKYRIEKFLNGTEETLKDVLNKLPGLDVDNEGKIKVNGKAVDKFLIDGQEFFIDQQKIATDNISAEMIKNIEIINNYTEFKQLKKEQKSGLTAINVKIKDKFKNKITGNIALGVGQDKFNLHTNLFNFGKKIYSSLISDSNNTGELALTINDYMSFVNKKNDATNGEVTFSKNSDLPRFLTLGNNVKSRESYFTGLNFKYFPSKKMEVNLYSLFNTNNQTEEQIVEQEFYGANSNFFNTEKRNTQENSVFNITSLDASYKNTSNSLFTYKSIFSNFSKNNFVVLTTSNNKIDNENNAVDFNFNHNLEYSLILKRNKQLRIKAAQEITHKSNDLNINANQPILNLNFPFNNYTIAQNTNYKKQVLLLNSNFDFYVKNHPFSIYNELVSKREQFESFEKQFLQFQNELILDNNSNTIGLTSKFELGLKNTLTTNLSYSDISLNTGTQEAKKQLFTPSFALKTSFSKQHYVKLSYALNNKLFGVENLIENQTIGDYRTIYSNNDVQFDAINKNNQFGMEYFYNNLKRNITVISNISYLEDTNPITNNSFATQNSNLIQYKLAPYESFFNSFVFAEKQFKNFPFSLKGSVSYAINNKNIFYENQKNELNTISYSGYFGIISRLKNKKLQFETGIQYSQDTYTDSFATNELTITKPYFNSSLQLSKGLSFTSNLSIMKYESISSSNTITFFSPRLRYSIPNSKIELSAIGNNVFNVKNNEQITISSAANYNQQNRSQILAGYYLFSAKLKL</sequence>
<name>A0ABR7J604_9FLAO</name>
<dbReference type="RefSeq" id="WP_187009508.1">
    <property type="nucleotide sequence ID" value="NZ_JACRUI010000001.1"/>
</dbReference>
<accession>A0ABR7J604</accession>
<dbReference type="EMBL" id="JACRUJ010000001">
    <property type="protein sequence ID" value="MBC5840959.1"/>
    <property type="molecule type" value="Genomic_DNA"/>
</dbReference>
<keyword evidence="1" id="KW-0732">Signal</keyword>
<reference evidence="2 3" key="1">
    <citation type="submission" date="2020-08" db="EMBL/GenBank/DDBJ databases">
        <title>Description of novel Flavobacterium F-380 isolate.</title>
        <authorList>
            <person name="Saticioglu I.B."/>
            <person name="Duman M."/>
            <person name="Altun S."/>
        </authorList>
    </citation>
    <scope>NUCLEOTIDE SEQUENCE [LARGE SCALE GENOMIC DNA]</scope>
    <source>
        <strain evidence="2 3">F-380</strain>
    </source>
</reference>
<proteinExistence type="predicted"/>
<dbReference type="Gene3D" id="2.60.40.1120">
    <property type="entry name" value="Carboxypeptidase-like, regulatory domain"/>
    <property type="match status" value="1"/>
</dbReference>
<protein>
    <submittedName>
        <fullName evidence="2">Carboxypeptidase regulatory-like domain-containing protein</fullName>
    </submittedName>
</protein>
<evidence type="ECO:0000313" key="2">
    <source>
        <dbReference type="EMBL" id="MBC5840959.1"/>
    </source>
</evidence>
<evidence type="ECO:0000313" key="3">
    <source>
        <dbReference type="Proteomes" id="UP000629963"/>
    </source>
</evidence>
<comment type="caution">
    <text evidence="2">The sequence shown here is derived from an EMBL/GenBank/DDBJ whole genome shotgun (WGS) entry which is preliminary data.</text>
</comment>